<dbReference type="Gene3D" id="3.30.450.40">
    <property type="match status" value="1"/>
</dbReference>
<accession>A0A380FW79</accession>
<name>A0A380FW79_9STAP</name>
<protein>
    <submittedName>
        <fullName evidence="1">NreA protein</fullName>
    </submittedName>
</protein>
<sequence length="157" mass="17867">MMMKGDTQVPIELLIQEEAFQDELNRLRIEEGYDFAGVALYEYSSTSSPIKWRYVSGSLNDRYKLIILRKGRGLAGMVMKTGKRMIMSHVSDTLTPGEKIKYPILISEELTAVIAIPLCHNQQIYGVLLLGQRDEKPLPNNQDLNISGKLWAFTEEM</sequence>
<dbReference type="AlphaFoldDB" id="A0A380FW79"/>
<gene>
    <name evidence="1" type="primary">nreA</name>
    <name evidence="1" type="ORF">NCTC13830_00629</name>
</gene>
<evidence type="ECO:0000313" key="1">
    <source>
        <dbReference type="EMBL" id="SUM43104.1"/>
    </source>
</evidence>
<dbReference type="InterPro" id="IPR029016">
    <property type="entry name" value="GAF-like_dom_sf"/>
</dbReference>
<dbReference type="NCBIfam" id="NF038250">
    <property type="entry name" value="nitrate_NreA"/>
    <property type="match status" value="1"/>
</dbReference>
<dbReference type="SUPFAM" id="SSF55781">
    <property type="entry name" value="GAF domain-like"/>
    <property type="match status" value="1"/>
</dbReference>
<dbReference type="Proteomes" id="UP000254047">
    <property type="component" value="Unassembled WGS sequence"/>
</dbReference>
<evidence type="ECO:0000313" key="2">
    <source>
        <dbReference type="Proteomes" id="UP000254047"/>
    </source>
</evidence>
<reference evidence="1 2" key="1">
    <citation type="submission" date="2018-06" db="EMBL/GenBank/DDBJ databases">
        <authorList>
            <consortium name="Pathogen Informatics"/>
            <person name="Doyle S."/>
        </authorList>
    </citation>
    <scope>NUCLEOTIDE SEQUENCE [LARGE SCALE GENOMIC DNA]</scope>
    <source>
        <strain evidence="1 2">NCTC13830</strain>
    </source>
</reference>
<proteinExistence type="predicted"/>
<dbReference type="EMBL" id="UHDO01000001">
    <property type="protein sequence ID" value="SUM43104.1"/>
    <property type="molecule type" value="Genomic_DNA"/>
</dbReference>
<organism evidence="1 2">
    <name type="scientific">Staphylococcus petrasii</name>
    <dbReference type="NCBI Taxonomy" id="1276936"/>
    <lineage>
        <taxon>Bacteria</taxon>
        <taxon>Bacillati</taxon>
        <taxon>Bacillota</taxon>
        <taxon>Bacilli</taxon>
        <taxon>Bacillales</taxon>
        <taxon>Staphylococcaceae</taxon>
        <taxon>Staphylococcus</taxon>
    </lineage>
</organism>